<dbReference type="InterPro" id="IPR011666">
    <property type="entry name" value="DUF1604"/>
</dbReference>
<feature type="region of interest" description="Disordered" evidence="1">
    <location>
        <begin position="712"/>
        <end position="739"/>
    </location>
</feature>
<dbReference type="Proteomes" id="UP000515125">
    <property type="component" value="Unplaced"/>
</dbReference>
<accession>A0A6P6RYL8</accession>
<evidence type="ECO:0000313" key="3">
    <source>
        <dbReference type="Proteomes" id="UP000515125"/>
    </source>
</evidence>
<dbReference type="GO" id="GO:0006397">
    <property type="term" value="P:mRNA processing"/>
    <property type="evidence" value="ECO:0007669"/>
    <property type="project" value="InterPro"/>
</dbReference>
<dbReference type="AlphaFoldDB" id="A0A6P6RYL8"/>
<dbReference type="GO" id="GO:0005634">
    <property type="term" value="C:nucleus"/>
    <property type="evidence" value="ECO:0007669"/>
    <property type="project" value="TreeGrafter"/>
</dbReference>
<feature type="compositionally biased region" description="Basic and acidic residues" evidence="1">
    <location>
        <begin position="255"/>
        <end position="267"/>
    </location>
</feature>
<reference evidence="4" key="1">
    <citation type="submission" date="2025-08" db="UniProtKB">
        <authorList>
            <consortium name="RefSeq"/>
        </authorList>
    </citation>
    <scope>IDENTIFICATION</scope>
</reference>
<feature type="region of interest" description="Disordered" evidence="1">
    <location>
        <begin position="937"/>
        <end position="956"/>
    </location>
</feature>
<dbReference type="Pfam" id="PF07713">
    <property type="entry name" value="DUF1604"/>
    <property type="match status" value="1"/>
</dbReference>
<dbReference type="GeneID" id="34622544"/>
<proteinExistence type="predicted"/>
<gene>
    <name evidence="4" type="primary">LOC34622544</name>
</gene>
<dbReference type="PANTHER" id="PTHR13384">
    <property type="entry name" value="G PATCH DOMAIN-CONTAINING PROTEIN 1"/>
    <property type="match status" value="1"/>
</dbReference>
<evidence type="ECO:0000259" key="2">
    <source>
        <dbReference type="Pfam" id="PF07713"/>
    </source>
</evidence>
<sequence length="1142" mass="124012">MRFDVSNRVLLRGTQQVAFLARLRFTGVKWCVCRVSYVPGFVCSNFTSSRTSRATHRASRPEEFMDEEDMQQAAQSRLMQRIVGEQQHGEAEKRTVGASYSREPAPISSSWSRVEGASEGLPVFLGAGEKGSREKEEQHCCRRNKAKGLQDKGLKRIVFRTRLSVLGVLVFLPAGRDGFAMQPQWCMQSMRRHQWIHRMMHSFRKGGSNSSISASILEEALREAEGETNAKGPQLPRHVEAVRRLMRPELSAQQERSREDRASEAGRCEGAGEGIAHAAAPTNAEAAGLSAMLAAEARASTAEGDNWGEPASQRLLRLQPLGPHRLGLGFHKLLADQGSLPLTSPLHRETDITADARKSFSSRTRTEPPQVKAVGDTLDIDVRQPRTGIRNYALDDDELDEELYATTAPTSTLYDFESLAESGEGRRVMKEPAKIHDVEEKERLQLAAKAAAEGAVVVSEDEQVEEIRGEGDEQGVAAVLQEEHLDDREWVIETFCNLPLPPVPEGFDGIHVATEADEAHYSLGDCNTLADEAEGCLGAQAQGSWQKNAEAVGRWNLSSDNLRILRGGVDNAAAESAYYHTAGAVPASQVQPLWSGVTASTRSSLVKQLGGRNMQWVKEGDEEAAAALARQPVWLQQHQEQLLRRNQQHRMHQQILQMRHRLNCLRLAFVADPETQARFEVYINLRVSHYLEKSKTQLDLWCDDVQDAEAKAGKASLPSEGVDAPTSGSLASPGTPANSALQGEALRVETSAVATTANELLTSGAVQTQLPPAEASCVANVPLSENAASTGNILTTSEEVCGIEEVIESSTSGQAAGKSQSRDCSVNAISAALRAVAAINAGVPPDRVASHLLKEPSPLAESSHARVLKECFRNLGPLQGAALMCRGPAETAVFTAAYQRIVEQRQLLREQEAAQRTLQQDSLARLGILTEHNVTDATTPKRSLEGTSSLAQNMSERSSSFRPVSVGFCTMLPLLCSHRKTSVFVPSPRLCKLWGIADPWANVAQVDLLRLLREQQVVPDRGNEGQRPHDGGAAAQMNTTPAAASGRLQPPVHVVRLSESEQAVGDDFGVGDLELPEGGILDEPNAKSLGLFKLSGVMRTFMGGGGEGASLEKCFLSIRSWAKVIAALQAIFDMDDSDGEES</sequence>
<keyword evidence="3" id="KW-1185">Reference proteome</keyword>
<dbReference type="RefSeq" id="XP_026192978.1">
    <property type="nucleotide sequence ID" value="XM_026337193.1"/>
</dbReference>
<evidence type="ECO:0000313" key="4">
    <source>
        <dbReference type="RefSeq" id="XP_026192978.1"/>
    </source>
</evidence>
<feature type="domain" description="G patch" evidence="2">
    <location>
        <begin position="39"/>
        <end position="78"/>
    </location>
</feature>
<dbReference type="OrthoDB" id="349070at2759"/>
<dbReference type="PANTHER" id="PTHR13384:SF19">
    <property type="entry name" value="G PATCH DOMAIN-CONTAINING PROTEIN 1"/>
    <property type="match status" value="1"/>
</dbReference>
<dbReference type="GO" id="GO:0003723">
    <property type="term" value="F:RNA binding"/>
    <property type="evidence" value="ECO:0007669"/>
    <property type="project" value="TreeGrafter"/>
</dbReference>
<evidence type="ECO:0000256" key="1">
    <source>
        <dbReference type="SAM" id="MobiDB-lite"/>
    </source>
</evidence>
<organism evidence="3 4">
    <name type="scientific">Cyclospora cayetanensis</name>
    <dbReference type="NCBI Taxonomy" id="88456"/>
    <lineage>
        <taxon>Eukaryota</taxon>
        <taxon>Sar</taxon>
        <taxon>Alveolata</taxon>
        <taxon>Apicomplexa</taxon>
        <taxon>Conoidasida</taxon>
        <taxon>Coccidia</taxon>
        <taxon>Eucoccidiorida</taxon>
        <taxon>Eimeriorina</taxon>
        <taxon>Eimeriidae</taxon>
        <taxon>Cyclospora</taxon>
    </lineage>
</organism>
<protein>
    <submittedName>
        <fullName evidence="4">Uncharacterized protein LOC34622544</fullName>
    </submittedName>
</protein>
<feature type="region of interest" description="Disordered" evidence="1">
    <location>
        <begin position="248"/>
        <end position="267"/>
    </location>
</feature>
<name>A0A6P6RYL8_9EIME</name>
<feature type="compositionally biased region" description="Polar residues" evidence="1">
    <location>
        <begin position="726"/>
        <end position="739"/>
    </location>
</feature>